<protein>
    <submittedName>
        <fullName evidence="4">Uncharacterized protein</fullName>
    </submittedName>
</protein>
<proteinExistence type="predicted"/>
<dbReference type="Proteomes" id="UP000325003">
    <property type="component" value="Unassembled WGS sequence"/>
</dbReference>
<accession>A0A5B1LGS9</accession>
<reference evidence="4 5" key="1">
    <citation type="submission" date="2019-09" db="EMBL/GenBank/DDBJ databases">
        <title>Nocardioides panacisoli sp. nov., isolated from the soil of a ginseng field.</title>
        <authorList>
            <person name="Cho C."/>
        </authorList>
    </citation>
    <scope>NUCLEOTIDE SEQUENCE [LARGE SCALE GENOMIC DNA]</scope>
    <source>
        <strain evidence="4 5">BN130099</strain>
    </source>
</reference>
<feature type="compositionally biased region" description="Basic and acidic residues" evidence="3">
    <location>
        <begin position="155"/>
        <end position="164"/>
    </location>
</feature>
<dbReference type="PANTHER" id="PTHR37042">
    <property type="entry name" value="OUTER MEMBRANE PROTEIN RV1973"/>
    <property type="match status" value="1"/>
</dbReference>
<feature type="region of interest" description="Disordered" evidence="3">
    <location>
        <begin position="203"/>
        <end position="250"/>
    </location>
</feature>
<dbReference type="AlphaFoldDB" id="A0A5B1LGS9"/>
<feature type="region of interest" description="Disordered" evidence="3">
    <location>
        <begin position="154"/>
        <end position="178"/>
    </location>
</feature>
<evidence type="ECO:0000256" key="3">
    <source>
        <dbReference type="SAM" id="MobiDB-lite"/>
    </source>
</evidence>
<dbReference type="RefSeq" id="WP_149728752.1">
    <property type="nucleotide sequence ID" value="NZ_VUJV01000003.1"/>
</dbReference>
<evidence type="ECO:0000256" key="2">
    <source>
        <dbReference type="ARBA" id="ARBA00023136"/>
    </source>
</evidence>
<organism evidence="4 5">
    <name type="scientific">Nocardioides humilatus</name>
    <dbReference type="NCBI Taxonomy" id="2607660"/>
    <lineage>
        <taxon>Bacteria</taxon>
        <taxon>Bacillati</taxon>
        <taxon>Actinomycetota</taxon>
        <taxon>Actinomycetes</taxon>
        <taxon>Propionibacteriales</taxon>
        <taxon>Nocardioidaceae</taxon>
        <taxon>Nocardioides</taxon>
    </lineage>
</organism>
<evidence type="ECO:0000313" key="5">
    <source>
        <dbReference type="Proteomes" id="UP000325003"/>
    </source>
</evidence>
<keyword evidence="5" id="KW-1185">Reference proteome</keyword>
<reference evidence="4 5" key="2">
    <citation type="submission" date="2019-09" db="EMBL/GenBank/DDBJ databases">
        <authorList>
            <person name="Jin C."/>
        </authorList>
    </citation>
    <scope>NUCLEOTIDE SEQUENCE [LARGE SCALE GENOMIC DNA]</scope>
    <source>
        <strain evidence="4 5">BN130099</strain>
    </source>
</reference>
<name>A0A5B1LGS9_9ACTN</name>
<comment type="subcellular location">
    <subcellularLocation>
        <location evidence="1">Membrane</location>
    </subcellularLocation>
</comment>
<evidence type="ECO:0000313" key="4">
    <source>
        <dbReference type="EMBL" id="KAA1419418.1"/>
    </source>
</evidence>
<feature type="compositionally biased region" description="Low complexity" evidence="3">
    <location>
        <begin position="228"/>
        <end position="250"/>
    </location>
</feature>
<comment type="caution">
    <text evidence="4">The sequence shown here is derived from an EMBL/GenBank/DDBJ whole genome shotgun (WGS) entry which is preliminary data.</text>
</comment>
<dbReference type="GO" id="GO:0016020">
    <property type="term" value="C:membrane"/>
    <property type="evidence" value="ECO:0007669"/>
    <property type="project" value="UniProtKB-SubCell"/>
</dbReference>
<dbReference type="EMBL" id="VUJV01000003">
    <property type="protein sequence ID" value="KAA1419418.1"/>
    <property type="molecule type" value="Genomic_DNA"/>
</dbReference>
<keyword evidence="2" id="KW-0472">Membrane</keyword>
<evidence type="ECO:0000256" key="1">
    <source>
        <dbReference type="ARBA" id="ARBA00004370"/>
    </source>
</evidence>
<sequence length="250" mass="26772">MTATPVRRRALLVSLVLVVVVCLGVTALVVFTRGSGDSFGDKLQSLKDDAVPATAEVKDREELLSVSREFATRFNTYDPSMLDEEGHLPAYAEVSELMSPKFADLFKDFLQLPEKTVAQLGVSSVGTVYAVGVASQDDDSASVLVAGTIEQFLPYDKDGEKGDGETTAPPEGDDQGQLSTGAKAFRYEIDLVKVNGTWLIDDFDDVDDGQPSFAQPQVPEQVPSDQGTETPSDSPTAPTTPTTESTEGEQ</sequence>
<dbReference type="PANTHER" id="PTHR37042:SF4">
    <property type="entry name" value="OUTER MEMBRANE PROTEIN RV1973"/>
    <property type="match status" value="1"/>
</dbReference>
<gene>
    <name evidence="4" type="ORF">F0U44_13360</name>
</gene>